<dbReference type="OrthoDB" id="9773683at2"/>
<feature type="transmembrane region" description="Helical" evidence="7">
    <location>
        <begin position="133"/>
        <end position="159"/>
    </location>
</feature>
<dbReference type="CDD" id="cd06261">
    <property type="entry name" value="TM_PBP2"/>
    <property type="match status" value="1"/>
</dbReference>
<dbReference type="InterPro" id="IPR045621">
    <property type="entry name" value="BPD_transp_1_N"/>
</dbReference>
<keyword evidence="4 7" id="KW-0812">Transmembrane</keyword>
<gene>
    <name evidence="9" type="ORF">GCA01S_045_00380</name>
</gene>
<dbReference type="PANTHER" id="PTHR43163:SF6">
    <property type="entry name" value="DIPEPTIDE TRANSPORT SYSTEM PERMEASE PROTEIN DPPB-RELATED"/>
    <property type="match status" value="1"/>
</dbReference>
<reference evidence="9 10" key="1">
    <citation type="submission" date="2014-04" db="EMBL/GenBank/DDBJ databases">
        <title>Whole genome shotgun sequence of Geobacillus caldoxylosilyticus NBRC 107762.</title>
        <authorList>
            <person name="Hosoyama A."/>
            <person name="Hosoyama Y."/>
            <person name="Katano-Makiyama Y."/>
            <person name="Tsuchikane K."/>
            <person name="Ohji S."/>
            <person name="Ichikawa N."/>
            <person name="Yamazoe A."/>
            <person name="Fujita N."/>
        </authorList>
    </citation>
    <scope>NUCLEOTIDE SEQUENCE [LARGE SCALE GENOMIC DNA]</scope>
    <source>
        <strain evidence="9 10">NBRC 107762</strain>
    </source>
</reference>
<dbReference type="GO" id="GO:0055085">
    <property type="term" value="P:transmembrane transport"/>
    <property type="evidence" value="ECO:0007669"/>
    <property type="project" value="InterPro"/>
</dbReference>
<dbReference type="EMBL" id="BAWO01000045">
    <property type="protein sequence ID" value="GAJ40509.1"/>
    <property type="molecule type" value="Genomic_DNA"/>
</dbReference>
<dbReference type="Pfam" id="PF00528">
    <property type="entry name" value="BPD_transp_1"/>
    <property type="match status" value="1"/>
</dbReference>
<sequence length="322" mass="35825">MLKFILRRIMMMIPQLFILSVLVFLLAKAMPGDALTGQLASNPKIDAQTLEEMKEKLGLNDPVHVQYARWMKNLLQGDLGISYIHKQPVNDLLAGRMWNTILLSAAILILTYMIAIPLGIVSGRWTDSWADKLIVGYSYVSFATPLFIFALIMLFIFGFKLGWFPTGGSVDIQVEKGTFAYYLSKLNHLLLPALSGALINTVGTIQYLRSEIIDTKVKDFVKTARAKGVPESSIYWRHILRNSFLPIAAFLGYEITGLIGGSIFLESIFSYPGIGQLFLQSILQRDYSVVTALVMISGLATLIGTLLSDIILSAVDPRIRIE</sequence>
<name>A0A023DGS9_9BACL</name>
<dbReference type="Pfam" id="PF19300">
    <property type="entry name" value="BPD_transp_1_N"/>
    <property type="match status" value="1"/>
</dbReference>
<dbReference type="InterPro" id="IPR035906">
    <property type="entry name" value="MetI-like_sf"/>
</dbReference>
<evidence type="ECO:0000259" key="8">
    <source>
        <dbReference type="PROSITE" id="PS50928"/>
    </source>
</evidence>
<dbReference type="AlphaFoldDB" id="A0A023DGS9"/>
<evidence type="ECO:0000256" key="5">
    <source>
        <dbReference type="ARBA" id="ARBA00022989"/>
    </source>
</evidence>
<accession>A0A023DGS9</accession>
<evidence type="ECO:0000256" key="7">
    <source>
        <dbReference type="RuleBase" id="RU363032"/>
    </source>
</evidence>
<dbReference type="NCBIfam" id="NF045472">
    <property type="entry name" value="Opp4B"/>
    <property type="match status" value="1"/>
</dbReference>
<keyword evidence="5 7" id="KW-1133">Transmembrane helix</keyword>
<comment type="similarity">
    <text evidence="7">Belongs to the binding-protein-dependent transport system permease family.</text>
</comment>
<feature type="transmembrane region" description="Helical" evidence="7">
    <location>
        <begin position="101"/>
        <end position="121"/>
    </location>
</feature>
<evidence type="ECO:0000256" key="2">
    <source>
        <dbReference type="ARBA" id="ARBA00022448"/>
    </source>
</evidence>
<evidence type="ECO:0000256" key="4">
    <source>
        <dbReference type="ARBA" id="ARBA00022692"/>
    </source>
</evidence>
<keyword evidence="2 7" id="KW-0813">Transport</keyword>
<feature type="transmembrane region" description="Helical" evidence="7">
    <location>
        <begin position="244"/>
        <end position="269"/>
    </location>
</feature>
<proteinExistence type="inferred from homology"/>
<feature type="transmembrane region" description="Helical" evidence="7">
    <location>
        <begin position="189"/>
        <end position="208"/>
    </location>
</feature>
<feature type="transmembrane region" description="Helical" evidence="7">
    <location>
        <begin position="289"/>
        <end position="312"/>
    </location>
</feature>
<evidence type="ECO:0000313" key="9">
    <source>
        <dbReference type="EMBL" id="GAJ40509.1"/>
    </source>
</evidence>
<evidence type="ECO:0000256" key="3">
    <source>
        <dbReference type="ARBA" id="ARBA00022475"/>
    </source>
</evidence>
<feature type="domain" description="ABC transmembrane type-1" evidence="8">
    <location>
        <begin position="97"/>
        <end position="308"/>
    </location>
</feature>
<dbReference type="Gene3D" id="1.10.3720.10">
    <property type="entry name" value="MetI-like"/>
    <property type="match status" value="1"/>
</dbReference>
<evidence type="ECO:0000313" key="10">
    <source>
        <dbReference type="Proteomes" id="UP000023561"/>
    </source>
</evidence>
<dbReference type="GO" id="GO:0005886">
    <property type="term" value="C:plasma membrane"/>
    <property type="evidence" value="ECO:0007669"/>
    <property type="project" value="UniProtKB-SubCell"/>
</dbReference>
<dbReference type="InterPro" id="IPR000515">
    <property type="entry name" value="MetI-like"/>
</dbReference>
<evidence type="ECO:0000256" key="6">
    <source>
        <dbReference type="ARBA" id="ARBA00023136"/>
    </source>
</evidence>
<evidence type="ECO:0000256" key="1">
    <source>
        <dbReference type="ARBA" id="ARBA00004651"/>
    </source>
</evidence>
<dbReference type="Proteomes" id="UP000023561">
    <property type="component" value="Unassembled WGS sequence"/>
</dbReference>
<keyword evidence="10" id="KW-1185">Reference proteome</keyword>
<comment type="caution">
    <text evidence="9">The sequence shown here is derived from an EMBL/GenBank/DDBJ whole genome shotgun (WGS) entry which is preliminary data.</text>
</comment>
<keyword evidence="6 7" id="KW-0472">Membrane</keyword>
<organism evidence="9 10">
    <name type="scientific">Parageobacillus caldoxylosilyticus NBRC 107762</name>
    <dbReference type="NCBI Taxonomy" id="1220594"/>
    <lineage>
        <taxon>Bacteria</taxon>
        <taxon>Bacillati</taxon>
        <taxon>Bacillota</taxon>
        <taxon>Bacilli</taxon>
        <taxon>Bacillales</taxon>
        <taxon>Anoxybacillaceae</taxon>
        <taxon>Saccharococcus</taxon>
    </lineage>
</organism>
<dbReference type="RefSeq" id="WP_042410312.1">
    <property type="nucleotide sequence ID" value="NZ_BAWO01000045.1"/>
</dbReference>
<dbReference type="PANTHER" id="PTHR43163">
    <property type="entry name" value="DIPEPTIDE TRANSPORT SYSTEM PERMEASE PROTEIN DPPB-RELATED"/>
    <property type="match status" value="1"/>
</dbReference>
<dbReference type="SUPFAM" id="SSF161098">
    <property type="entry name" value="MetI-like"/>
    <property type="match status" value="1"/>
</dbReference>
<dbReference type="PROSITE" id="PS50928">
    <property type="entry name" value="ABC_TM1"/>
    <property type="match status" value="1"/>
</dbReference>
<comment type="subcellular location">
    <subcellularLocation>
        <location evidence="1 7">Cell membrane</location>
        <topology evidence="1 7">Multi-pass membrane protein</topology>
    </subcellularLocation>
</comment>
<keyword evidence="3" id="KW-1003">Cell membrane</keyword>
<protein>
    <submittedName>
        <fullName evidence="9">Putative ABC transporter permease protein</fullName>
    </submittedName>
</protein>